<dbReference type="EMBL" id="UYSU01037357">
    <property type="protein sequence ID" value="VDL98934.1"/>
    <property type="molecule type" value="Genomic_DNA"/>
</dbReference>
<dbReference type="WBParaSite" id="SSLN_0001302201-mRNA-1">
    <property type="protein sequence ID" value="SSLN_0001302201-mRNA-1"/>
    <property type="gene ID" value="SSLN_0001302201"/>
</dbReference>
<feature type="compositionally biased region" description="Low complexity" evidence="1">
    <location>
        <begin position="30"/>
        <end position="43"/>
    </location>
</feature>
<protein>
    <submittedName>
        <fullName evidence="2 4">Uncharacterized protein</fullName>
    </submittedName>
</protein>
<evidence type="ECO:0000313" key="2">
    <source>
        <dbReference type="EMBL" id="VDL98934.1"/>
    </source>
</evidence>
<feature type="compositionally biased region" description="Acidic residues" evidence="1">
    <location>
        <begin position="44"/>
        <end position="54"/>
    </location>
</feature>
<dbReference type="Proteomes" id="UP000275846">
    <property type="component" value="Unassembled WGS sequence"/>
</dbReference>
<evidence type="ECO:0000313" key="4">
    <source>
        <dbReference type="WBParaSite" id="SSLN_0001302201-mRNA-1"/>
    </source>
</evidence>
<reference evidence="2 3" key="2">
    <citation type="submission" date="2018-11" db="EMBL/GenBank/DDBJ databases">
        <authorList>
            <consortium name="Pathogen Informatics"/>
        </authorList>
    </citation>
    <scope>NUCLEOTIDE SEQUENCE [LARGE SCALE GENOMIC DNA]</scope>
    <source>
        <strain evidence="2 3">NST_G2</strain>
    </source>
</reference>
<evidence type="ECO:0000256" key="1">
    <source>
        <dbReference type="SAM" id="MobiDB-lite"/>
    </source>
</evidence>
<evidence type="ECO:0000313" key="3">
    <source>
        <dbReference type="Proteomes" id="UP000275846"/>
    </source>
</evidence>
<sequence length="84" mass="8808">MNEINRVVVTDEYTCGVAVIMGPDHSNKQASASSDYNATAAAAADDDGDDDDDDYHYYDDGGGGVNLCDGVVQINAEVMKEVSG</sequence>
<gene>
    <name evidence="2" type="ORF">SSLN_LOCUS12549</name>
</gene>
<accession>A0A183T7V1</accession>
<proteinExistence type="predicted"/>
<keyword evidence="3" id="KW-1185">Reference proteome</keyword>
<feature type="region of interest" description="Disordered" evidence="1">
    <location>
        <begin position="24"/>
        <end position="55"/>
    </location>
</feature>
<organism evidence="4">
    <name type="scientific">Schistocephalus solidus</name>
    <name type="common">Tapeworm</name>
    <dbReference type="NCBI Taxonomy" id="70667"/>
    <lineage>
        <taxon>Eukaryota</taxon>
        <taxon>Metazoa</taxon>
        <taxon>Spiralia</taxon>
        <taxon>Lophotrochozoa</taxon>
        <taxon>Platyhelminthes</taxon>
        <taxon>Cestoda</taxon>
        <taxon>Eucestoda</taxon>
        <taxon>Diphyllobothriidea</taxon>
        <taxon>Diphyllobothriidae</taxon>
        <taxon>Schistocephalus</taxon>
    </lineage>
</organism>
<reference evidence="4" key="1">
    <citation type="submission" date="2016-06" db="UniProtKB">
        <authorList>
            <consortium name="WormBaseParasite"/>
        </authorList>
    </citation>
    <scope>IDENTIFICATION</scope>
</reference>
<name>A0A183T7V1_SCHSO</name>
<dbReference type="AlphaFoldDB" id="A0A183T7V1"/>